<organism evidence="5 6">
    <name type="scientific">Triticum urartu</name>
    <name type="common">Red wild einkorn</name>
    <name type="synonym">Crithodium urartu</name>
    <dbReference type="NCBI Taxonomy" id="4572"/>
    <lineage>
        <taxon>Eukaryota</taxon>
        <taxon>Viridiplantae</taxon>
        <taxon>Streptophyta</taxon>
        <taxon>Embryophyta</taxon>
        <taxon>Tracheophyta</taxon>
        <taxon>Spermatophyta</taxon>
        <taxon>Magnoliopsida</taxon>
        <taxon>Liliopsida</taxon>
        <taxon>Poales</taxon>
        <taxon>Poaceae</taxon>
        <taxon>BOP clade</taxon>
        <taxon>Pooideae</taxon>
        <taxon>Triticodae</taxon>
        <taxon>Triticeae</taxon>
        <taxon>Triticinae</taxon>
        <taxon>Triticum</taxon>
    </lineage>
</organism>
<dbReference type="InterPro" id="IPR036188">
    <property type="entry name" value="FAD/NAD-bd_sf"/>
</dbReference>
<evidence type="ECO:0000256" key="3">
    <source>
        <dbReference type="ARBA" id="ARBA00039148"/>
    </source>
</evidence>
<dbReference type="Gene3D" id="3.50.50.60">
    <property type="entry name" value="FAD/NAD(P)-binding domain"/>
    <property type="match status" value="1"/>
</dbReference>
<dbReference type="GO" id="GO:0050660">
    <property type="term" value="F:flavin adenine dinucleotide binding"/>
    <property type="evidence" value="ECO:0007669"/>
    <property type="project" value="TreeGrafter"/>
</dbReference>
<evidence type="ECO:0000313" key="5">
    <source>
        <dbReference type="EnsemblPlants" id="TuG1812G0600001098.01.T01.cds404765"/>
    </source>
</evidence>
<dbReference type="Proteomes" id="UP000015106">
    <property type="component" value="Chromosome 6"/>
</dbReference>
<reference evidence="5" key="2">
    <citation type="submission" date="2018-03" db="EMBL/GenBank/DDBJ databases">
        <title>The Triticum urartu genome reveals the dynamic nature of wheat genome evolution.</title>
        <authorList>
            <person name="Ling H."/>
            <person name="Ma B."/>
            <person name="Shi X."/>
            <person name="Liu H."/>
            <person name="Dong L."/>
            <person name="Sun H."/>
            <person name="Cao Y."/>
            <person name="Gao Q."/>
            <person name="Zheng S."/>
            <person name="Li Y."/>
            <person name="Yu Y."/>
            <person name="Du H."/>
            <person name="Qi M."/>
            <person name="Li Y."/>
            <person name="Yu H."/>
            <person name="Cui Y."/>
            <person name="Wang N."/>
            <person name="Chen C."/>
            <person name="Wu H."/>
            <person name="Zhao Y."/>
            <person name="Zhang J."/>
            <person name="Li Y."/>
            <person name="Zhou W."/>
            <person name="Zhang B."/>
            <person name="Hu W."/>
            <person name="Eijk M."/>
            <person name="Tang J."/>
            <person name="Witsenboer H."/>
            <person name="Zhao S."/>
            <person name="Li Z."/>
            <person name="Zhang A."/>
            <person name="Wang D."/>
            <person name="Liang C."/>
        </authorList>
    </citation>
    <scope>NUCLEOTIDE SEQUENCE [LARGE SCALE GENOMIC DNA]</scope>
    <source>
        <strain evidence="5">cv. G1812</strain>
    </source>
</reference>
<accession>A0A8R7UUC9</accession>
<keyword evidence="6" id="KW-1185">Reference proteome</keyword>
<dbReference type="AlphaFoldDB" id="A0A8R7UUC9"/>
<keyword evidence="2" id="KW-0560">Oxidoreductase</keyword>
<comment type="similarity">
    <text evidence="1">Belongs to the FMO family.</text>
</comment>
<sequence length="71" mass="7737">VSHPTTTAHPTTLQPLVFATENVTVLIFGAGPAGLATTASLSQFSIPYVIIERENCSASLWRHRAYNRLKL</sequence>
<dbReference type="Gramene" id="TuG1812G0600001098.01.T01">
    <property type="protein sequence ID" value="TuG1812G0600001098.01.T01.cds404765"/>
    <property type="gene ID" value="TuG1812G0600001098.01"/>
</dbReference>
<evidence type="ECO:0000256" key="2">
    <source>
        <dbReference type="ARBA" id="ARBA00023002"/>
    </source>
</evidence>
<evidence type="ECO:0000313" key="6">
    <source>
        <dbReference type="Proteomes" id="UP000015106"/>
    </source>
</evidence>
<dbReference type="GO" id="GO:0103075">
    <property type="term" value="F:indole-3-pyruvate monooxygenase activity"/>
    <property type="evidence" value="ECO:0007669"/>
    <property type="project" value="UniProtKB-EC"/>
</dbReference>
<protein>
    <recommendedName>
        <fullName evidence="3">indole-3-pyruvate monooxygenase</fullName>
        <ecNumber evidence="3">1.14.13.168</ecNumber>
    </recommendedName>
</protein>
<name>A0A8R7UUC9_TRIUA</name>
<proteinExistence type="inferred from homology"/>
<dbReference type="EC" id="1.14.13.168" evidence="3"/>
<reference evidence="6" key="1">
    <citation type="journal article" date="2013" name="Nature">
        <title>Draft genome of the wheat A-genome progenitor Triticum urartu.</title>
        <authorList>
            <person name="Ling H.Q."/>
            <person name="Zhao S."/>
            <person name="Liu D."/>
            <person name="Wang J."/>
            <person name="Sun H."/>
            <person name="Zhang C."/>
            <person name="Fan H."/>
            <person name="Li D."/>
            <person name="Dong L."/>
            <person name="Tao Y."/>
            <person name="Gao C."/>
            <person name="Wu H."/>
            <person name="Li Y."/>
            <person name="Cui Y."/>
            <person name="Guo X."/>
            <person name="Zheng S."/>
            <person name="Wang B."/>
            <person name="Yu K."/>
            <person name="Liang Q."/>
            <person name="Yang W."/>
            <person name="Lou X."/>
            <person name="Chen J."/>
            <person name="Feng M."/>
            <person name="Jian J."/>
            <person name="Zhang X."/>
            <person name="Luo G."/>
            <person name="Jiang Y."/>
            <person name="Liu J."/>
            <person name="Wang Z."/>
            <person name="Sha Y."/>
            <person name="Zhang B."/>
            <person name="Wu H."/>
            <person name="Tang D."/>
            <person name="Shen Q."/>
            <person name="Xue P."/>
            <person name="Zou S."/>
            <person name="Wang X."/>
            <person name="Liu X."/>
            <person name="Wang F."/>
            <person name="Yang Y."/>
            <person name="An X."/>
            <person name="Dong Z."/>
            <person name="Zhang K."/>
            <person name="Zhang X."/>
            <person name="Luo M.C."/>
            <person name="Dvorak J."/>
            <person name="Tong Y."/>
            <person name="Wang J."/>
            <person name="Yang H."/>
            <person name="Li Z."/>
            <person name="Wang D."/>
            <person name="Zhang A."/>
            <person name="Wang J."/>
        </authorList>
    </citation>
    <scope>NUCLEOTIDE SEQUENCE</scope>
    <source>
        <strain evidence="6">cv. G1812</strain>
    </source>
</reference>
<comment type="catalytic activity">
    <reaction evidence="4">
        <text>indole-3-pyruvate + NADPH + O2 + H(+) = (indol-3-yl)acetate + CO2 + NADP(+) + H2O</text>
        <dbReference type="Rhea" id="RHEA:34331"/>
        <dbReference type="ChEBI" id="CHEBI:15377"/>
        <dbReference type="ChEBI" id="CHEBI:15378"/>
        <dbReference type="ChEBI" id="CHEBI:15379"/>
        <dbReference type="ChEBI" id="CHEBI:16526"/>
        <dbReference type="ChEBI" id="CHEBI:17640"/>
        <dbReference type="ChEBI" id="CHEBI:30854"/>
        <dbReference type="ChEBI" id="CHEBI:57783"/>
        <dbReference type="ChEBI" id="CHEBI:58349"/>
        <dbReference type="EC" id="1.14.13.168"/>
    </reaction>
</comment>
<reference evidence="5" key="3">
    <citation type="submission" date="2022-06" db="UniProtKB">
        <authorList>
            <consortium name="EnsemblPlants"/>
        </authorList>
    </citation>
    <scope>IDENTIFICATION</scope>
</reference>
<dbReference type="InterPro" id="IPR050982">
    <property type="entry name" value="Auxin_biosynth/cation_transpt"/>
</dbReference>
<evidence type="ECO:0000256" key="1">
    <source>
        <dbReference type="ARBA" id="ARBA00009183"/>
    </source>
</evidence>
<dbReference type="SUPFAM" id="SSF51905">
    <property type="entry name" value="FAD/NAD(P)-binding domain"/>
    <property type="match status" value="1"/>
</dbReference>
<dbReference type="PANTHER" id="PTHR43539">
    <property type="entry name" value="FLAVIN-BINDING MONOOXYGENASE-LIKE PROTEIN (AFU_ORTHOLOGUE AFUA_4G09220)"/>
    <property type="match status" value="1"/>
</dbReference>
<evidence type="ECO:0000256" key="4">
    <source>
        <dbReference type="ARBA" id="ARBA00047707"/>
    </source>
</evidence>
<dbReference type="PANTHER" id="PTHR43539:SF90">
    <property type="entry name" value="FLAVIN-CONTAINING MONOOXYGENASE"/>
    <property type="match status" value="1"/>
</dbReference>
<dbReference type="EnsemblPlants" id="TuG1812G0600001098.01.T01">
    <property type="protein sequence ID" value="TuG1812G0600001098.01.T01.cds404765"/>
    <property type="gene ID" value="TuG1812G0600001098.01"/>
</dbReference>